<dbReference type="RefSeq" id="WP_184624799.1">
    <property type="nucleotide sequence ID" value="NZ_JACHCC010000005.1"/>
</dbReference>
<name>A0A7X0J5M9_9SPHI</name>
<gene>
    <name evidence="1" type="ORF">HDF25_002225</name>
</gene>
<dbReference type="EMBL" id="JACHCC010000005">
    <property type="protein sequence ID" value="MBB6500081.1"/>
    <property type="molecule type" value="Genomic_DNA"/>
</dbReference>
<protein>
    <submittedName>
        <fullName evidence="1">Uncharacterized protein</fullName>
    </submittedName>
</protein>
<proteinExistence type="predicted"/>
<reference evidence="1 2" key="1">
    <citation type="submission" date="2020-08" db="EMBL/GenBank/DDBJ databases">
        <title>Genomic Encyclopedia of Type Strains, Phase IV (KMG-V): Genome sequencing to study the core and pangenomes of soil and plant-associated prokaryotes.</title>
        <authorList>
            <person name="Whitman W."/>
        </authorList>
    </citation>
    <scope>NUCLEOTIDE SEQUENCE [LARGE SCALE GENOMIC DNA]</scope>
    <source>
        <strain evidence="1 2">M2T3</strain>
    </source>
</reference>
<comment type="caution">
    <text evidence="1">The sequence shown here is derived from an EMBL/GenBank/DDBJ whole genome shotgun (WGS) entry which is preliminary data.</text>
</comment>
<evidence type="ECO:0000313" key="1">
    <source>
        <dbReference type="EMBL" id="MBB6500081.1"/>
    </source>
</evidence>
<evidence type="ECO:0000313" key="2">
    <source>
        <dbReference type="Proteomes" id="UP000521017"/>
    </source>
</evidence>
<dbReference type="AlphaFoldDB" id="A0A7X0J5M9"/>
<dbReference type="Proteomes" id="UP000521017">
    <property type="component" value="Unassembled WGS sequence"/>
</dbReference>
<accession>A0A7X0J5M9</accession>
<sequence length="169" mass="19172">MSSEDQPAAAILLFNKGKYVFTDNLTEVHPEGVSVPFFSAKAILITTENDQLHGDIAAVKISDLILKQSSYIDENGKVLEAHKLYTWPRNLGSNAQWAACKREFLDEFVLNFPIEIISLQESGGVTWRYITPENFKNFPGDIQASSGFQEFARHQGEYFFLRRPLNEPK</sequence>
<organism evidence="1 2">
    <name type="scientific">Pedobacter cryoconitis</name>
    <dbReference type="NCBI Taxonomy" id="188932"/>
    <lineage>
        <taxon>Bacteria</taxon>
        <taxon>Pseudomonadati</taxon>
        <taxon>Bacteroidota</taxon>
        <taxon>Sphingobacteriia</taxon>
        <taxon>Sphingobacteriales</taxon>
        <taxon>Sphingobacteriaceae</taxon>
        <taxon>Pedobacter</taxon>
    </lineage>
</organism>